<proteinExistence type="predicted"/>
<dbReference type="RefSeq" id="WP_136981534.1">
    <property type="nucleotide sequence ID" value="NZ_SYUV01000142.1"/>
</dbReference>
<organism evidence="1 2">
    <name type="scientific">Vibrio kanaloae</name>
    <dbReference type="NCBI Taxonomy" id="170673"/>
    <lineage>
        <taxon>Bacteria</taxon>
        <taxon>Pseudomonadati</taxon>
        <taxon>Pseudomonadota</taxon>
        <taxon>Gammaproteobacteria</taxon>
        <taxon>Vibrionales</taxon>
        <taxon>Vibrionaceae</taxon>
        <taxon>Vibrio</taxon>
    </lineage>
</organism>
<accession>A0A4U1YSI9</accession>
<sequence length="62" mass="7027">MRPIGTLGLAMLVVLTHPPLKTQLKPLTIRVNNQVKEDLPFSDKKDFENTQKGFLLHRTSLS</sequence>
<dbReference type="AlphaFoldDB" id="A0A4U1YSI9"/>
<comment type="caution">
    <text evidence="1">The sequence shown here is derived from an EMBL/GenBank/DDBJ whole genome shotgun (WGS) entry which is preliminary data.</text>
</comment>
<gene>
    <name evidence="1" type="ORF">FCV50_23195</name>
</gene>
<dbReference type="Proteomes" id="UP000307574">
    <property type="component" value="Unassembled WGS sequence"/>
</dbReference>
<dbReference type="EMBL" id="SYUV01000142">
    <property type="protein sequence ID" value="TKF24020.1"/>
    <property type="molecule type" value="Genomic_DNA"/>
</dbReference>
<evidence type="ECO:0000313" key="1">
    <source>
        <dbReference type="EMBL" id="TKF24020.1"/>
    </source>
</evidence>
<protein>
    <submittedName>
        <fullName evidence="1">Uncharacterized protein</fullName>
    </submittedName>
</protein>
<evidence type="ECO:0000313" key="2">
    <source>
        <dbReference type="Proteomes" id="UP000307574"/>
    </source>
</evidence>
<name>A0A4U1YSI9_9VIBR</name>
<reference evidence="1 2" key="1">
    <citation type="submission" date="2019-04" db="EMBL/GenBank/DDBJ databases">
        <title>A reverse ecology approach based on a biological definition of microbial populations.</title>
        <authorList>
            <person name="Arevalo P."/>
            <person name="Vaninsberghe D."/>
            <person name="Elsherbini J."/>
            <person name="Gore J."/>
            <person name="Polz M."/>
        </authorList>
    </citation>
    <scope>NUCLEOTIDE SEQUENCE [LARGE SCALE GENOMIC DNA]</scope>
    <source>
        <strain evidence="1 2">10N.261.46.F4</strain>
    </source>
</reference>